<dbReference type="SUPFAM" id="SSF56801">
    <property type="entry name" value="Acetyl-CoA synthetase-like"/>
    <property type="match status" value="1"/>
</dbReference>
<protein>
    <submittedName>
        <fullName evidence="1">Uncharacterized protein</fullName>
    </submittedName>
</protein>
<dbReference type="EMBL" id="JAFEKC020000017">
    <property type="protein sequence ID" value="KAK0509901.1"/>
    <property type="molecule type" value="Genomic_DNA"/>
</dbReference>
<dbReference type="GO" id="GO:0044550">
    <property type="term" value="P:secondary metabolite biosynthetic process"/>
    <property type="evidence" value="ECO:0007669"/>
    <property type="project" value="TreeGrafter"/>
</dbReference>
<accession>A0AA39QY06</accession>
<reference evidence="1" key="1">
    <citation type="submission" date="2023-03" db="EMBL/GenBank/DDBJ databases">
        <title>Complete genome of Cladonia borealis.</title>
        <authorList>
            <person name="Park H."/>
        </authorList>
    </citation>
    <scope>NUCLEOTIDE SEQUENCE</scope>
    <source>
        <strain evidence="1">ANT050790</strain>
    </source>
</reference>
<dbReference type="PANTHER" id="PTHR45527">
    <property type="entry name" value="NONRIBOSOMAL PEPTIDE SYNTHETASE"/>
    <property type="match status" value="1"/>
</dbReference>
<dbReference type="InterPro" id="IPR045851">
    <property type="entry name" value="AMP-bd_C_sf"/>
</dbReference>
<name>A0AA39QY06_9LECA</name>
<dbReference type="Gene3D" id="3.30.300.30">
    <property type="match status" value="1"/>
</dbReference>
<organism evidence="1 2">
    <name type="scientific">Cladonia borealis</name>
    <dbReference type="NCBI Taxonomy" id="184061"/>
    <lineage>
        <taxon>Eukaryota</taxon>
        <taxon>Fungi</taxon>
        <taxon>Dikarya</taxon>
        <taxon>Ascomycota</taxon>
        <taxon>Pezizomycotina</taxon>
        <taxon>Lecanoromycetes</taxon>
        <taxon>OSLEUM clade</taxon>
        <taxon>Lecanoromycetidae</taxon>
        <taxon>Lecanorales</taxon>
        <taxon>Lecanorineae</taxon>
        <taxon>Cladoniaceae</taxon>
        <taxon>Cladonia</taxon>
    </lineage>
</organism>
<gene>
    <name evidence="1" type="ORF">JMJ35_007295</name>
</gene>
<sequence length="168" mass="18791">MLAPKVVVTNSKQTGDLIRYNIDGSLEFLRRRDSWVNSHRVELGDIVYYIMACLEHNEDVDVVATVAKPQASNKEVLVAFLVAFLEIHNVSSFDDMAFDAAFSKAMNVLRSRLSARVPAYIIPLVYISPDCITTTPSGKADRRKLQTMAQRLSFQEVTALFSDSSLSE</sequence>
<keyword evidence="2" id="KW-1185">Reference proteome</keyword>
<dbReference type="GO" id="GO:0043041">
    <property type="term" value="P:amino acid activation for nonribosomal peptide biosynthetic process"/>
    <property type="evidence" value="ECO:0007669"/>
    <property type="project" value="TreeGrafter"/>
</dbReference>
<dbReference type="GO" id="GO:0005737">
    <property type="term" value="C:cytoplasm"/>
    <property type="evidence" value="ECO:0007669"/>
    <property type="project" value="TreeGrafter"/>
</dbReference>
<dbReference type="AlphaFoldDB" id="A0AA39QY06"/>
<evidence type="ECO:0000313" key="2">
    <source>
        <dbReference type="Proteomes" id="UP001166286"/>
    </source>
</evidence>
<dbReference type="PANTHER" id="PTHR45527:SF1">
    <property type="entry name" value="FATTY ACID SYNTHASE"/>
    <property type="match status" value="1"/>
</dbReference>
<dbReference type="GO" id="GO:0031177">
    <property type="term" value="F:phosphopantetheine binding"/>
    <property type="evidence" value="ECO:0007669"/>
    <property type="project" value="TreeGrafter"/>
</dbReference>
<comment type="caution">
    <text evidence="1">The sequence shown here is derived from an EMBL/GenBank/DDBJ whole genome shotgun (WGS) entry which is preliminary data.</text>
</comment>
<proteinExistence type="predicted"/>
<evidence type="ECO:0000313" key="1">
    <source>
        <dbReference type="EMBL" id="KAK0509901.1"/>
    </source>
</evidence>
<dbReference type="Proteomes" id="UP001166286">
    <property type="component" value="Unassembled WGS sequence"/>
</dbReference>